<feature type="compositionally biased region" description="Basic and acidic residues" evidence="2">
    <location>
        <begin position="160"/>
        <end position="171"/>
    </location>
</feature>
<dbReference type="Gene3D" id="3.40.50.300">
    <property type="entry name" value="P-loop containing nucleotide triphosphate hydrolases"/>
    <property type="match status" value="2"/>
</dbReference>
<feature type="compositionally biased region" description="Basic residues" evidence="2">
    <location>
        <begin position="146"/>
        <end position="158"/>
    </location>
</feature>
<dbReference type="RefSeq" id="XP_007834045.1">
    <property type="nucleotide sequence ID" value="XM_007835854.1"/>
</dbReference>
<gene>
    <name evidence="5" type="ORF">PFICI_07273</name>
</gene>
<dbReference type="KEGG" id="pfy:PFICI_07273"/>
<feature type="domain" description="DUF7605" evidence="4">
    <location>
        <begin position="714"/>
        <end position="893"/>
    </location>
</feature>
<evidence type="ECO:0000256" key="2">
    <source>
        <dbReference type="SAM" id="MobiDB-lite"/>
    </source>
</evidence>
<feature type="compositionally biased region" description="Low complexity" evidence="2">
    <location>
        <begin position="121"/>
        <end position="133"/>
    </location>
</feature>
<dbReference type="Pfam" id="PF24564">
    <property type="entry name" value="DUF7605"/>
    <property type="match status" value="1"/>
</dbReference>
<dbReference type="InParanoid" id="W3XAU7"/>
<protein>
    <recommendedName>
        <fullName evidence="7">G domain-containing protein</fullName>
    </recommendedName>
</protein>
<organism evidence="5 6">
    <name type="scientific">Pestalotiopsis fici (strain W106-1 / CGMCC3.15140)</name>
    <dbReference type="NCBI Taxonomy" id="1229662"/>
    <lineage>
        <taxon>Eukaryota</taxon>
        <taxon>Fungi</taxon>
        <taxon>Dikarya</taxon>
        <taxon>Ascomycota</taxon>
        <taxon>Pezizomycotina</taxon>
        <taxon>Sordariomycetes</taxon>
        <taxon>Xylariomycetidae</taxon>
        <taxon>Amphisphaeriales</taxon>
        <taxon>Sporocadaceae</taxon>
        <taxon>Pestalotiopsis</taxon>
    </lineage>
</organism>
<feature type="compositionally biased region" description="Low complexity" evidence="2">
    <location>
        <begin position="22"/>
        <end position="31"/>
    </location>
</feature>
<evidence type="ECO:0008006" key="7">
    <source>
        <dbReference type="Google" id="ProtNLM"/>
    </source>
</evidence>
<dbReference type="InterPro" id="IPR045063">
    <property type="entry name" value="Dynamin_N"/>
</dbReference>
<dbReference type="SUPFAM" id="SSF52540">
    <property type="entry name" value="P-loop containing nucleoside triphosphate hydrolases"/>
    <property type="match status" value="2"/>
</dbReference>
<dbReference type="HOGENOM" id="CLU_010389_0_0_1"/>
<dbReference type="OMA" id="YSAFCRN"/>
<accession>W3XAU7</accession>
<feature type="coiled-coil region" evidence="1">
    <location>
        <begin position="504"/>
        <end position="542"/>
    </location>
</feature>
<dbReference type="eggNOG" id="ENOG502SJYS">
    <property type="taxonomic scope" value="Eukaryota"/>
</dbReference>
<dbReference type="OrthoDB" id="3598281at2759"/>
<dbReference type="GeneID" id="19272286"/>
<proteinExistence type="predicted"/>
<dbReference type="PANTHER" id="PTHR36681">
    <property type="entry name" value="NUCLEAR GTPASE, GERMINAL CENTER-ASSOCIATED, TANDEM DUPLICATE 3"/>
    <property type="match status" value="1"/>
</dbReference>
<dbReference type="EMBL" id="KI912112">
    <property type="protein sequence ID" value="ETS82271.1"/>
    <property type="molecule type" value="Genomic_DNA"/>
</dbReference>
<feature type="region of interest" description="Disordered" evidence="2">
    <location>
        <begin position="1"/>
        <end position="31"/>
    </location>
</feature>
<dbReference type="AlphaFoldDB" id="W3XAU7"/>
<sequence>MSSRGRSPVEAVGTSLRTGARTSTSETSSSTPLLTPCTGMGFNFWQGGLGNSAASTPRILVDDLPGAATVSAGRHEVRESVELGLVDGLNHVHIFSAGDGLSLSELESAINGISTPDASRSRSTSQPTTPGTSEHLSPPLLPASAGRRRSTPRVRQPPHRVSDEEPPRDRFHDADFQQAVSDTKDIVAKLQDVLGSGSLHLEPDSTVQRIYRNAASLAEYESPTKRVVGFVGDSGVGKSSLLNCLLDFPSLARTSNSGSACTCIATEYHYHDSNAFAIEMELFGQDALDDMLKEFLHSFRQFELHGDDMVGEEREDCSERSKVAWSTLQAMFTDRLGNSSRVLTAGAEEAILETLRIWSRDSGTDDLSDRVVFDTLEECSAYLARLTSDSSLPHERAIWPYVKKLRVYSNAHVLSKGLIFADLPGLRDLNSARRNITERYILECDEIFAVTEIFRAVTNEGVKDVVDLAKRAGLSNISIICTKSDDIKPSEAIRDWKGSKAKHIQKLWDQVDTTEDKLAEVKEELEGLADDDDEELNDEELALCHQLNKKQKQLSLKHYLVTSRNEKVTKSLVDRYQNELSGDTELKVFCTSKDDYWSKHDLPRDEALPLLGLSGIITLRRHCVSIVSEGQYQSAVRFMQHDVAALLADVELWIQLGAPSLDAEKKKEIRDTVDAIERRIKTELVGRSSPLRNFSRIFMSTFEELVFGDDSPFDEWNRAALNASEDWAGWHHSSYAAFCRNHGAHCTPAVGARNWNEELSEAMVSDLGQPWSRLVNNIKGKQKNMTNRVSQMTDRVTEDIDSAIQGSQDVADVLTDAFVSRHNVINDGLRSIADVLSSELTILRTDVFSGIRTSFLGQTMEPAYRGCISEYGPGSDRRRKGIMRNHISRNMIFEGILRRAKDCFRELVQKCEADVRVLLTDQFEELQATLDIIRTENTATDGEQDPEFRDRVQLTAHAAREILGRARSVTTTEDS</sequence>
<keyword evidence="1" id="KW-0175">Coiled coil</keyword>
<reference evidence="6" key="1">
    <citation type="journal article" date="2015" name="BMC Genomics">
        <title>Genomic and transcriptomic analysis of the endophytic fungus Pestalotiopsis fici reveals its lifestyle and high potential for synthesis of natural products.</title>
        <authorList>
            <person name="Wang X."/>
            <person name="Zhang X."/>
            <person name="Liu L."/>
            <person name="Xiang M."/>
            <person name="Wang W."/>
            <person name="Sun X."/>
            <person name="Che Y."/>
            <person name="Guo L."/>
            <person name="Liu G."/>
            <person name="Guo L."/>
            <person name="Wang C."/>
            <person name="Yin W.B."/>
            <person name="Stadler M."/>
            <person name="Zhang X."/>
            <person name="Liu X."/>
        </authorList>
    </citation>
    <scope>NUCLEOTIDE SEQUENCE [LARGE SCALE GENOMIC DNA]</scope>
    <source>
        <strain evidence="6">W106-1 / CGMCC3.15140</strain>
    </source>
</reference>
<evidence type="ECO:0000313" key="6">
    <source>
        <dbReference type="Proteomes" id="UP000030651"/>
    </source>
</evidence>
<feature type="domain" description="Dynamin N-terminal" evidence="3">
    <location>
        <begin position="228"/>
        <end position="480"/>
    </location>
</feature>
<name>W3XAU7_PESFW</name>
<evidence type="ECO:0000256" key="1">
    <source>
        <dbReference type="SAM" id="Coils"/>
    </source>
</evidence>
<feature type="region of interest" description="Disordered" evidence="2">
    <location>
        <begin position="113"/>
        <end position="171"/>
    </location>
</feature>
<dbReference type="InterPro" id="IPR027417">
    <property type="entry name" value="P-loop_NTPase"/>
</dbReference>
<dbReference type="PANTHER" id="PTHR36681:SF3">
    <property type="entry name" value="NUCLEAR GTPASE, GERMINAL CENTER-ASSOCIATED, TANDEM DUPLICATE 3"/>
    <property type="match status" value="1"/>
</dbReference>
<evidence type="ECO:0000259" key="3">
    <source>
        <dbReference type="Pfam" id="PF00350"/>
    </source>
</evidence>
<keyword evidence="6" id="KW-1185">Reference proteome</keyword>
<evidence type="ECO:0000313" key="5">
    <source>
        <dbReference type="EMBL" id="ETS82271.1"/>
    </source>
</evidence>
<dbReference type="InterPro" id="IPR056024">
    <property type="entry name" value="DUF7605"/>
</dbReference>
<dbReference type="Pfam" id="PF00350">
    <property type="entry name" value="Dynamin_N"/>
    <property type="match status" value="1"/>
</dbReference>
<dbReference type="Proteomes" id="UP000030651">
    <property type="component" value="Unassembled WGS sequence"/>
</dbReference>
<evidence type="ECO:0000259" key="4">
    <source>
        <dbReference type="Pfam" id="PF24564"/>
    </source>
</evidence>